<dbReference type="AlphaFoldDB" id="A0AAD7NED7"/>
<protein>
    <submittedName>
        <fullName evidence="2">Uncharacterized protein</fullName>
    </submittedName>
</protein>
<name>A0AAD7NED7_9AGAR</name>
<organism evidence="2 3">
    <name type="scientific">Mycena metata</name>
    <dbReference type="NCBI Taxonomy" id="1033252"/>
    <lineage>
        <taxon>Eukaryota</taxon>
        <taxon>Fungi</taxon>
        <taxon>Dikarya</taxon>
        <taxon>Basidiomycota</taxon>
        <taxon>Agaricomycotina</taxon>
        <taxon>Agaricomycetes</taxon>
        <taxon>Agaricomycetidae</taxon>
        <taxon>Agaricales</taxon>
        <taxon>Marasmiineae</taxon>
        <taxon>Mycenaceae</taxon>
        <taxon>Mycena</taxon>
    </lineage>
</organism>
<feature type="region of interest" description="Disordered" evidence="1">
    <location>
        <begin position="154"/>
        <end position="241"/>
    </location>
</feature>
<accession>A0AAD7NED7</accession>
<reference evidence="2" key="1">
    <citation type="submission" date="2023-03" db="EMBL/GenBank/DDBJ databases">
        <title>Massive genome expansion in bonnet fungi (Mycena s.s.) driven by repeated elements and novel gene families across ecological guilds.</title>
        <authorList>
            <consortium name="Lawrence Berkeley National Laboratory"/>
            <person name="Harder C.B."/>
            <person name="Miyauchi S."/>
            <person name="Viragh M."/>
            <person name="Kuo A."/>
            <person name="Thoen E."/>
            <person name="Andreopoulos B."/>
            <person name="Lu D."/>
            <person name="Skrede I."/>
            <person name="Drula E."/>
            <person name="Henrissat B."/>
            <person name="Morin E."/>
            <person name="Kohler A."/>
            <person name="Barry K."/>
            <person name="LaButti K."/>
            <person name="Morin E."/>
            <person name="Salamov A."/>
            <person name="Lipzen A."/>
            <person name="Mereny Z."/>
            <person name="Hegedus B."/>
            <person name="Baldrian P."/>
            <person name="Stursova M."/>
            <person name="Weitz H."/>
            <person name="Taylor A."/>
            <person name="Grigoriev I.V."/>
            <person name="Nagy L.G."/>
            <person name="Martin F."/>
            <person name="Kauserud H."/>
        </authorList>
    </citation>
    <scope>NUCLEOTIDE SEQUENCE</scope>
    <source>
        <strain evidence="2">CBHHK182m</strain>
    </source>
</reference>
<gene>
    <name evidence="2" type="ORF">B0H16DRAFT_696775</name>
</gene>
<comment type="caution">
    <text evidence="2">The sequence shown here is derived from an EMBL/GenBank/DDBJ whole genome shotgun (WGS) entry which is preliminary data.</text>
</comment>
<dbReference type="EMBL" id="JARKIB010000047">
    <property type="protein sequence ID" value="KAJ7756293.1"/>
    <property type="molecule type" value="Genomic_DNA"/>
</dbReference>
<feature type="compositionally biased region" description="Low complexity" evidence="1">
    <location>
        <begin position="162"/>
        <end position="177"/>
    </location>
</feature>
<dbReference type="Proteomes" id="UP001215598">
    <property type="component" value="Unassembled WGS sequence"/>
</dbReference>
<proteinExistence type="predicted"/>
<evidence type="ECO:0000313" key="3">
    <source>
        <dbReference type="Proteomes" id="UP001215598"/>
    </source>
</evidence>
<keyword evidence="3" id="KW-1185">Reference proteome</keyword>
<evidence type="ECO:0000256" key="1">
    <source>
        <dbReference type="SAM" id="MobiDB-lite"/>
    </source>
</evidence>
<evidence type="ECO:0000313" key="2">
    <source>
        <dbReference type="EMBL" id="KAJ7756293.1"/>
    </source>
</evidence>
<sequence>MATSSLSPAYTEYWHGPTPDLQADAVRLCIALQGDLNSTFLSATHELLSCGKLHRPEFRRHSRKIIRLIETVRETLESSGVSLFLFTSCQKGKWKDVYFDLLRMLQARRSDVDEALQARTNSLLVRLSSNFVGRESTTVPAVLPAQISLPEASRRSLASGITSTSTRTPQPRTSSTPCITMPPPDAFPPNSSQAFRRRKRPRRILPLFVPEPAARSRKRARHSTEQENEIPGPESSLNTYAYKPPRLTRRFGIFCTPKSSMHRPRSVRAY</sequence>